<evidence type="ECO:0000313" key="7">
    <source>
        <dbReference type="Proteomes" id="UP001518990"/>
    </source>
</evidence>
<evidence type="ECO:0000256" key="4">
    <source>
        <dbReference type="SAM" id="Phobius"/>
    </source>
</evidence>
<dbReference type="SUPFAM" id="SSF51905">
    <property type="entry name" value="FAD/NAD(P)-binding domain"/>
    <property type="match status" value="1"/>
</dbReference>
<dbReference type="Pfam" id="PF07992">
    <property type="entry name" value="Pyr_redox_2"/>
    <property type="match status" value="1"/>
</dbReference>
<evidence type="ECO:0000313" key="6">
    <source>
        <dbReference type="EMBL" id="MBO1074894.1"/>
    </source>
</evidence>
<keyword evidence="2" id="KW-0285">Flavoprotein</keyword>
<protein>
    <recommendedName>
        <fullName evidence="1">Thioredoxin reductase</fullName>
    </recommendedName>
</protein>
<evidence type="ECO:0000259" key="5">
    <source>
        <dbReference type="Pfam" id="PF07992"/>
    </source>
</evidence>
<dbReference type="Proteomes" id="UP001518990">
    <property type="component" value="Unassembled WGS sequence"/>
</dbReference>
<accession>A0ABS3KBP3</accession>
<reference evidence="6 7" key="1">
    <citation type="submission" date="2020-09" db="EMBL/GenBank/DDBJ databases">
        <title>Roseomonas.</title>
        <authorList>
            <person name="Zhu W."/>
        </authorList>
    </citation>
    <scope>NUCLEOTIDE SEQUENCE [LARGE SCALE GENOMIC DNA]</scope>
    <source>
        <strain evidence="6 7">1311</strain>
    </source>
</reference>
<proteinExistence type="predicted"/>
<keyword evidence="3" id="KW-0560">Oxidoreductase</keyword>
<keyword evidence="7" id="KW-1185">Reference proteome</keyword>
<dbReference type="InterPro" id="IPR036188">
    <property type="entry name" value="FAD/NAD-bd_sf"/>
</dbReference>
<evidence type="ECO:0000256" key="1">
    <source>
        <dbReference type="ARBA" id="ARBA00018719"/>
    </source>
</evidence>
<dbReference type="Gene3D" id="3.50.50.60">
    <property type="entry name" value="FAD/NAD(P)-binding domain"/>
    <property type="match status" value="2"/>
</dbReference>
<organism evidence="6 7">
    <name type="scientific">Roseomonas marmotae</name>
    <dbReference type="NCBI Taxonomy" id="2768161"/>
    <lineage>
        <taxon>Bacteria</taxon>
        <taxon>Pseudomonadati</taxon>
        <taxon>Pseudomonadota</taxon>
        <taxon>Alphaproteobacteria</taxon>
        <taxon>Acetobacterales</taxon>
        <taxon>Roseomonadaceae</taxon>
        <taxon>Roseomonas</taxon>
    </lineage>
</organism>
<dbReference type="RefSeq" id="WP_207446746.1">
    <property type="nucleotide sequence ID" value="NZ_CP061091.1"/>
</dbReference>
<evidence type="ECO:0000256" key="3">
    <source>
        <dbReference type="ARBA" id="ARBA00023002"/>
    </source>
</evidence>
<dbReference type="EMBL" id="JACTNF010000008">
    <property type="protein sequence ID" value="MBO1074894.1"/>
    <property type="molecule type" value="Genomic_DNA"/>
</dbReference>
<dbReference type="InterPro" id="IPR023753">
    <property type="entry name" value="FAD/NAD-binding_dom"/>
</dbReference>
<feature type="transmembrane region" description="Helical" evidence="4">
    <location>
        <begin position="6"/>
        <end position="24"/>
    </location>
</feature>
<dbReference type="PANTHER" id="PTHR48105">
    <property type="entry name" value="THIOREDOXIN REDUCTASE 1-RELATED-RELATED"/>
    <property type="match status" value="1"/>
</dbReference>
<dbReference type="PRINTS" id="PR00469">
    <property type="entry name" value="PNDRDTASEII"/>
</dbReference>
<evidence type="ECO:0000256" key="2">
    <source>
        <dbReference type="ARBA" id="ARBA00022630"/>
    </source>
</evidence>
<keyword evidence="4" id="KW-0812">Transmembrane</keyword>
<keyword evidence="4" id="KW-0472">Membrane</keyword>
<name>A0ABS3KBP3_9PROT</name>
<feature type="domain" description="FAD/NAD(P)-binding" evidence="5">
    <location>
        <begin position="6"/>
        <end position="288"/>
    </location>
</feature>
<dbReference type="PRINTS" id="PR00368">
    <property type="entry name" value="FADPNR"/>
</dbReference>
<comment type="caution">
    <text evidence="6">The sequence shown here is derived from an EMBL/GenBank/DDBJ whole genome shotgun (WGS) entry which is preliminary data.</text>
</comment>
<gene>
    <name evidence="6" type="ORF">IAI60_09770</name>
</gene>
<sequence>MAEPWDVIIVGGGAAGLAAALLLGRARRRVLVCDSGEYRNAPSPAMHGFPTRDGTSPAEFREIARAELSAYPTVQFLAGRAREAGRTEQGFTLSLLPEGKQQPRDLQARKLLLATGLEDELPDLPGLREIYGHSAWHCPYCDGFENAGRPLAVHGAGMEVVRLAKELTGWSRQLTVCTGGARLTGRERGQLVALDIGLREEPVSGLAREGTQMRGLNFADGGFLPTDGLFLAMPRRQRSDLAQQLGCGLTRHGGIRADHHGATSIPGLYVAGDNGAGLQMVLIASAQGSQAAFAINNELLREDLATARRQRAPRQPGLRKA</sequence>
<keyword evidence="4" id="KW-1133">Transmembrane helix</keyword>
<dbReference type="InterPro" id="IPR050097">
    <property type="entry name" value="Ferredoxin-NADP_redctase_2"/>
</dbReference>